<dbReference type="EMBL" id="ASXS01000009">
    <property type="protein sequence ID" value="EPP22545.1"/>
    <property type="molecule type" value="Genomic_DNA"/>
</dbReference>
<feature type="transmembrane region" description="Helical" evidence="1">
    <location>
        <begin position="52"/>
        <end position="72"/>
    </location>
</feature>
<proteinExistence type="predicted"/>
<evidence type="ECO:0000313" key="2">
    <source>
        <dbReference type="EMBL" id="EPP22545.1"/>
    </source>
</evidence>
<keyword evidence="1" id="KW-0812">Transmembrane</keyword>
<accession>S7JJY8</accession>
<keyword evidence="1" id="KW-0472">Membrane</keyword>
<dbReference type="PATRIC" id="fig|1336752.4.peg.2421"/>
<feature type="transmembrane region" description="Helical" evidence="1">
    <location>
        <begin position="81"/>
        <end position="102"/>
    </location>
</feature>
<reference evidence="2 3" key="1">
    <citation type="journal article" date="2013" name="Gut Pathog.">
        <title>Evidence of a new metabolic capacity in an emerging diarrheal pathogen: lessons from the draft genomes of Vibrio fluvialis strains PG41 and I21563.</title>
        <authorList>
            <person name="Khatri I."/>
            <person name="Mahajan S."/>
            <person name="Dureja C."/>
            <person name="Subramanian S."/>
            <person name="Raychaudhuri S."/>
        </authorList>
    </citation>
    <scope>NUCLEOTIDE SEQUENCE [LARGE SCALE GENOMIC DNA]</scope>
    <source>
        <strain evidence="2 3">PG41</strain>
    </source>
</reference>
<dbReference type="Proteomes" id="UP000014854">
    <property type="component" value="Unassembled WGS sequence"/>
</dbReference>
<gene>
    <name evidence="2" type="ORF">L910_4722</name>
</gene>
<comment type="caution">
    <text evidence="2">The sequence shown here is derived from an EMBL/GenBank/DDBJ whole genome shotgun (WGS) entry which is preliminary data.</text>
</comment>
<sequence length="104" mass="12120">MDFFITEHVMYQHPGEHAHKDGLKKAFLWLIVIDYCLLGLFLLQLTSLTLHAGTSISLLLMVYNILLSFLCFQRTSKQESYIIYPTLSATLLAFICFLYFFFLI</sequence>
<feature type="transmembrane region" description="Helical" evidence="1">
    <location>
        <begin position="26"/>
        <end position="46"/>
    </location>
</feature>
<dbReference type="AlphaFoldDB" id="S7JJY8"/>
<name>S7JJY8_VIBFL</name>
<evidence type="ECO:0000256" key="1">
    <source>
        <dbReference type="SAM" id="Phobius"/>
    </source>
</evidence>
<organism evidence="2 3">
    <name type="scientific">Vibrio fluvialis PG41</name>
    <dbReference type="NCBI Taxonomy" id="1336752"/>
    <lineage>
        <taxon>Bacteria</taxon>
        <taxon>Pseudomonadati</taxon>
        <taxon>Pseudomonadota</taxon>
        <taxon>Gammaproteobacteria</taxon>
        <taxon>Vibrionales</taxon>
        <taxon>Vibrionaceae</taxon>
        <taxon>Vibrio</taxon>
    </lineage>
</organism>
<evidence type="ECO:0000313" key="3">
    <source>
        <dbReference type="Proteomes" id="UP000014854"/>
    </source>
</evidence>
<protein>
    <submittedName>
        <fullName evidence="2">Uncharacterized protein</fullName>
    </submittedName>
</protein>
<keyword evidence="1" id="KW-1133">Transmembrane helix</keyword>